<feature type="compositionally biased region" description="Low complexity" evidence="1">
    <location>
        <begin position="162"/>
        <end position="174"/>
    </location>
</feature>
<name>A0ABU6QTY7_9FABA</name>
<feature type="region of interest" description="Disordered" evidence="1">
    <location>
        <begin position="130"/>
        <end position="174"/>
    </location>
</feature>
<reference evidence="2 3" key="1">
    <citation type="journal article" date="2023" name="Plants (Basel)">
        <title>Bridging the Gap: Combining Genomics and Transcriptomics Approaches to Understand Stylosanthes scabra, an Orphan Legume from the Brazilian Caatinga.</title>
        <authorList>
            <person name="Ferreira-Neto J.R.C."/>
            <person name="da Silva M.D."/>
            <person name="Binneck E."/>
            <person name="de Melo N.F."/>
            <person name="da Silva R.H."/>
            <person name="de Melo A.L.T.M."/>
            <person name="Pandolfi V."/>
            <person name="Bustamante F.O."/>
            <person name="Brasileiro-Vidal A.C."/>
            <person name="Benko-Iseppon A.M."/>
        </authorList>
    </citation>
    <scope>NUCLEOTIDE SEQUENCE [LARGE SCALE GENOMIC DNA]</scope>
    <source>
        <tissue evidence="2">Leaves</tissue>
    </source>
</reference>
<evidence type="ECO:0000256" key="1">
    <source>
        <dbReference type="SAM" id="MobiDB-lite"/>
    </source>
</evidence>
<accession>A0ABU6QTY7</accession>
<dbReference type="Proteomes" id="UP001341840">
    <property type="component" value="Unassembled WGS sequence"/>
</dbReference>
<organism evidence="2 3">
    <name type="scientific">Stylosanthes scabra</name>
    <dbReference type="NCBI Taxonomy" id="79078"/>
    <lineage>
        <taxon>Eukaryota</taxon>
        <taxon>Viridiplantae</taxon>
        <taxon>Streptophyta</taxon>
        <taxon>Embryophyta</taxon>
        <taxon>Tracheophyta</taxon>
        <taxon>Spermatophyta</taxon>
        <taxon>Magnoliopsida</taxon>
        <taxon>eudicotyledons</taxon>
        <taxon>Gunneridae</taxon>
        <taxon>Pentapetalae</taxon>
        <taxon>rosids</taxon>
        <taxon>fabids</taxon>
        <taxon>Fabales</taxon>
        <taxon>Fabaceae</taxon>
        <taxon>Papilionoideae</taxon>
        <taxon>50 kb inversion clade</taxon>
        <taxon>dalbergioids sensu lato</taxon>
        <taxon>Dalbergieae</taxon>
        <taxon>Pterocarpus clade</taxon>
        <taxon>Stylosanthes</taxon>
    </lineage>
</organism>
<proteinExistence type="predicted"/>
<protein>
    <submittedName>
        <fullName evidence="2">Uncharacterized protein</fullName>
    </submittedName>
</protein>
<sequence>MLVQPSKLHKQLANSAKLRAQPLSGVHAMNLACIQGDHATQLVHAQPLLCVRSVKGAQAPFQGCQLVRAQHLCCVRSTLHKTPFPCFLNTPNSFLHSHFIISQLPQLKFTLILSSSYHWHPPTTIIHLHCHHSSSSSPPREESSPNPSDKSFCQIGNTQSPDITNTTTNIIDSNNVSPAVKKPIFIDLTKDSESEGRSKEENPERKLANTLRKMIGLRELDSDDSDLGFPYSTSSSSEEDDMLKNDP</sequence>
<keyword evidence="3" id="KW-1185">Reference proteome</keyword>
<feature type="compositionally biased region" description="Low complexity" evidence="1">
    <location>
        <begin position="133"/>
        <end position="148"/>
    </location>
</feature>
<evidence type="ECO:0000313" key="2">
    <source>
        <dbReference type="EMBL" id="MED6115263.1"/>
    </source>
</evidence>
<feature type="region of interest" description="Disordered" evidence="1">
    <location>
        <begin position="218"/>
        <end position="247"/>
    </location>
</feature>
<feature type="compositionally biased region" description="Polar residues" evidence="1">
    <location>
        <begin position="149"/>
        <end position="161"/>
    </location>
</feature>
<comment type="caution">
    <text evidence="2">The sequence shown here is derived from an EMBL/GenBank/DDBJ whole genome shotgun (WGS) entry which is preliminary data.</text>
</comment>
<evidence type="ECO:0000313" key="3">
    <source>
        <dbReference type="Proteomes" id="UP001341840"/>
    </source>
</evidence>
<gene>
    <name evidence="2" type="ORF">PIB30_088747</name>
</gene>
<dbReference type="EMBL" id="JASCZI010001625">
    <property type="protein sequence ID" value="MED6115263.1"/>
    <property type="molecule type" value="Genomic_DNA"/>
</dbReference>